<dbReference type="AlphaFoldDB" id="A0ABD2JE72"/>
<proteinExistence type="predicted"/>
<keyword evidence="2" id="KW-1185">Reference proteome</keyword>
<gene>
    <name evidence="1" type="ORF">niasHT_028702</name>
</gene>
<accession>A0ABD2JE72</accession>
<evidence type="ECO:0000313" key="2">
    <source>
        <dbReference type="Proteomes" id="UP001620626"/>
    </source>
</evidence>
<organism evidence="1 2">
    <name type="scientific">Heterodera trifolii</name>
    <dbReference type="NCBI Taxonomy" id="157864"/>
    <lineage>
        <taxon>Eukaryota</taxon>
        <taxon>Metazoa</taxon>
        <taxon>Ecdysozoa</taxon>
        <taxon>Nematoda</taxon>
        <taxon>Chromadorea</taxon>
        <taxon>Rhabditida</taxon>
        <taxon>Tylenchina</taxon>
        <taxon>Tylenchomorpha</taxon>
        <taxon>Tylenchoidea</taxon>
        <taxon>Heteroderidae</taxon>
        <taxon>Heteroderinae</taxon>
        <taxon>Heterodera</taxon>
    </lineage>
</organism>
<dbReference type="Proteomes" id="UP001620626">
    <property type="component" value="Unassembled WGS sequence"/>
</dbReference>
<comment type="caution">
    <text evidence="1">The sequence shown here is derived from an EMBL/GenBank/DDBJ whole genome shotgun (WGS) entry which is preliminary data.</text>
</comment>
<evidence type="ECO:0000313" key="1">
    <source>
        <dbReference type="EMBL" id="KAL3088926.1"/>
    </source>
</evidence>
<dbReference type="EMBL" id="JBICBT010000993">
    <property type="protein sequence ID" value="KAL3088926.1"/>
    <property type="molecule type" value="Genomic_DNA"/>
</dbReference>
<sequence>MGTCPSPDPQPHQPPTRWVFTHQQTLRPACRQPHGYLPITRPSAPSTASPMGIYPWGWGLMGLAAGGAEGLLVGKYPRGWGLGAGGAVGLVVGRYPWG</sequence>
<protein>
    <submittedName>
        <fullName evidence="1">Uncharacterized protein</fullName>
    </submittedName>
</protein>
<reference evidence="1 2" key="1">
    <citation type="submission" date="2024-10" db="EMBL/GenBank/DDBJ databases">
        <authorList>
            <person name="Kim D."/>
        </authorList>
    </citation>
    <scope>NUCLEOTIDE SEQUENCE [LARGE SCALE GENOMIC DNA]</scope>
    <source>
        <strain evidence="1">BH-2024</strain>
    </source>
</reference>
<name>A0ABD2JE72_9BILA</name>